<accession>A0A1I8BWD2</accession>
<feature type="compositionally biased region" description="Acidic residues" evidence="1">
    <location>
        <begin position="59"/>
        <end position="80"/>
    </location>
</feature>
<dbReference type="Proteomes" id="UP000095281">
    <property type="component" value="Unplaced"/>
</dbReference>
<feature type="chain" id="PRO_5009316226" evidence="2">
    <location>
        <begin position="25"/>
        <end position="80"/>
    </location>
</feature>
<name>A0A1I8BWD2_MELHA</name>
<evidence type="ECO:0000313" key="3">
    <source>
        <dbReference type="Proteomes" id="UP000095281"/>
    </source>
</evidence>
<evidence type="ECO:0000256" key="1">
    <source>
        <dbReference type="SAM" id="MobiDB-lite"/>
    </source>
</evidence>
<reference evidence="4" key="1">
    <citation type="submission" date="2016-11" db="UniProtKB">
        <authorList>
            <consortium name="WormBaseParasite"/>
        </authorList>
    </citation>
    <scope>IDENTIFICATION</scope>
</reference>
<dbReference type="WBParaSite" id="MhA1_Contig734.frz3.gene30">
    <property type="protein sequence ID" value="MhA1_Contig734.frz3.gene30"/>
    <property type="gene ID" value="MhA1_Contig734.frz3.gene30"/>
</dbReference>
<keyword evidence="3" id="KW-1185">Reference proteome</keyword>
<evidence type="ECO:0000313" key="4">
    <source>
        <dbReference type="WBParaSite" id="MhA1_Contig734.frz3.gene30"/>
    </source>
</evidence>
<evidence type="ECO:0000256" key="2">
    <source>
        <dbReference type="SAM" id="SignalP"/>
    </source>
</evidence>
<feature type="region of interest" description="Disordered" evidence="1">
    <location>
        <begin position="46"/>
        <end position="80"/>
    </location>
</feature>
<feature type="signal peptide" evidence="2">
    <location>
        <begin position="1"/>
        <end position="24"/>
    </location>
</feature>
<organism evidence="3 4">
    <name type="scientific">Meloidogyne hapla</name>
    <name type="common">Root-knot nematode worm</name>
    <dbReference type="NCBI Taxonomy" id="6305"/>
    <lineage>
        <taxon>Eukaryota</taxon>
        <taxon>Metazoa</taxon>
        <taxon>Ecdysozoa</taxon>
        <taxon>Nematoda</taxon>
        <taxon>Chromadorea</taxon>
        <taxon>Rhabditida</taxon>
        <taxon>Tylenchina</taxon>
        <taxon>Tylenchomorpha</taxon>
        <taxon>Tylenchoidea</taxon>
        <taxon>Meloidogynidae</taxon>
        <taxon>Meloidogyninae</taxon>
        <taxon>Meloidogyne</taxon>
    </lineage>
</organism>
<dbReference type="AlphaFoldDB" id="A0A1I8BWD2"/>
<sequence length="80" mass="8247">MNKLLLVLLITLVIATIAVQYGMAEEEEHHARLKRQWAGAVGDAQDGEADGVVLGDGAVDGEEDGAVDGDEDGADGADAK</sequence>
<protein>
    <submittedName>
        <fullName evidence="4">Uncharacterized protein</fullName>
    </submittedName>
</protein>
<keyword evidence="2" id="KW-0732">Signal</keyword>
<proteinExistence type="predicted"/>